<reference evidence="2 3" key="1">
    <citation type="journal article" date="2015" name="Genome Announc.">
        <title>Genome Assemblies of Three Soil-Associated Devosia species: D. insulae, D. limi, and D. soli.</title>
        <authorList>
            <person name="Hassan Y.I."/>
            <person name="Lepp D."/>
            <person name="Zhou T."/>
        </authorList>
    </citation>
    <scope>NUCLEOTIDE SEQUENCE [LARGE SCALE GENOMIC DNA]</scope>
    <source>
        <strain evidence="2 3">DS-56</strain>
    </source>
</reference>
<protein>
    <submittedName>
        <fullName evidence="2">Myo-inositol 2-dehydrogenase</fullName>
    </submittedName>
</protein>
<dbReference type="AlphaFoldDB" id="A0A1E5XIA6"/>
<evidence type="ECO:0000313" key="2">
    <source>
        <dbReference type="EMBL" id="OEO28321.1"/>
    </source>
</evidence>
<dbReference type="Gene3D" id="3.30.360.10">
    <property type="entry name" value="Dihydrodipicolinate Reductase, domain 2"/>
    <property type="match status" value="1"/>
</dbReference>
<dbReference type="RefSeq" id="WP_069912353.1">
    <property type="nucleotide sequence ID" value="NZ_LAJE02000382.1"/>
</dbReference>
<comment type="caution">
    <text evidence="2">The sequence shown here is derived from an EMBL/GenBank/DDBJ whole genome shotgun (WGS) entry which is preliminary data.</text>
</comment>
<dbReference type="OrthoDB" id="9801953at2"/>
<dbReference type="Gene3D" id="3.40.50.720">
    <property type="entry name" value="NAD(P)-binding Rossmann-like Domain"/>
    <property type="match status" value="1"/>
</dbReference>
<evidence type="ECO:0000259" key="1">
    <source>
        <dbReference type="Pfam" id="PF01408"/>
    </source>
</evidence>
<dbReference type="Proteomes" id="UP000095463">
    <property type="component" value="Unassembled WGS sequence"/>
</dbReference>
<dbReference type="SUPFAM" id="SSF51735">
    <property type="entry name" value="NAD(P)-binding Rossmann-fold domains"/>
    <property type="match status" value="1"/>
</dbReference>
<dbReference type="InterPro" id="IPR051317">
    <property type="entry name" value="Gfo/Idh/MocA_oxidoreduct"/>
</dbReference>
<accession>A0A1E5XIA6</accession>
<dbReference type="EMBL" id="LAJE02000382">
    <property type="protein sequence ID" value="OEO28321.1"/>
    <property type="molecule type" value="Genomic_DNA"/>
</dbReference>
<gene>
    <name evidence="2" type="ORF">VW23_005210</name>
</gene>
<evidence type="ECO:0000313" key="3">
    <source>
        <dbReference type="Proteomes" id="UP000095463"/>
    </source>
</evidence>
<proteinExistence type="predicted"/>
<sequence>MAKLRVGLIGLGEVAQLMHLPLLADDQRFEIAAVTDVSPSLVAHVAERYGVKTRHATAEALIADPAIDAVFILTPDFLHAPLLEKSIRVGKHVFIEKPAALTAAELKPLLELEKTNTKTVFVGYMRRFAPAFTALKQRLPPREEIRHVRIRDLIRESQFFVDQSRNIFRPTDVPAEAIADGRTQTQALLKSVMGEARPDQLRAYQVLTGLSSHSFSAMRELFGAPNAVAAARQHRGENVLVMFDYGSFTALYEAVIHDVARFDAGIEVLTLNQHFKINYDTPYVRNLPTRLEITTSDLNSTGTEIIGPFYEDAFRVELGAFHHAVTTGEKPKTLLTDSLADLELFAEVGRHFLEQN</sequence>
<name>A0A1E5XIA6_9HYPH</name>
<dbReference type="InterPro" id="IPR000683">
    <property type="entry name" value="Gfo/Idh/MocA-like_OxRdtase_N"/>
</dbReference>
<dbReference type="Pfam" id="PF01408">
    <property type="entry name" value="GFO_IDH_MocA"/>
    <property type="match status" value="1"/>
</dbReference>
<feature type="domain" description="Gfo/Idh/MocA-like oxidoreductase N-terminal" evidence="1">
    <location>
        <begin position="4"/>
        <end position="124"/>
    </location>
</feature>
<dbReference type="PANTHER" id="PTHR43708">
    <property type="entry name" value="CONSERVED EXPRESSED OXIDOREDUCTASE (EUROFUNG)"/>
    <property type="match status" value="1"/>
</dbReference>
<dbReference type="PANTHER" id="PTHR43708:SF4">
    <property type="entry name" value="OXIDOREDUCTASE YCEM-RELATED"/>
    <property type="match status" value="1"/>
</dbReference>
<dbReference type="GO" id="GO:0000166">
    <property type="term" value="F:nucleotide binding"/>
    <property type="evidence" value="ECO:0007669"/>
    <property type="project" value="InterPro"/>
</dbReference>
<organism evidence="2 3">
    <name type="scientific">Devosia insulae DS-56</name>
    <dbReference type="NCBI Taxonomy" id="1116389"/>
    <lineage>
        <taxon>Bacteria</taxon>
        <taxon>Pseudomonadati</taxon>
        <taxon>Pseudomonadota</taxon>
        <taxon>Alphaproteobacteria</taxon>
        <taxon>Hyphomicrobiales</taxon>
        <taxon>Devosiaceae</taxon>
        <taxon>Devosia</taxon>
    </lineage>
</organism>
<dbReference type="InterPro" id="IPR036291">
    <property type="entry name" value="NAD(P)-bd_dom_sf"/>
</dbReference>
<keyword evidence="3" id="KW-1185">Reference proteome</keyword>